<feature type="transmembrane region" description="Helical" evidence="1">
    <location>
        <begin position="13"/>
        <end position="33"/>
    </location>
</feature>
<comment type="caution">
    <text evidence="2">The sequence shown here is derived from an EMBL/GenBank/DDBJ whole genome shotgun (WGS) entry which is preliminary data.</text>
</comment>
<dbReference type="AlphaFoldDB" id="A0A1B7XDL2"/>
<dbReference type="EMBL" id="JXMS01000011">
    <property type="protein sequence ID" value="OBQ52130.1"/>
    <property type="molecule type" value="Genomic_DNA"/>
</dbReference>
<keyword evidence="1" id="KW-0472">Membrane</keyword>
<organism evidence="2 3">
    <name type="scientific">Halodesulfovibrio spirochaetisodalis</name>
    <dbReference type="NCBI Taxonomy" id="1560234"/>
    <lineage>
        <taxon>Bacteria</taxon>
        <taxon>Pseudomonadati</taxon>
        <taxon>Thermodesulfobacteriota</taxon>
        <taxon>Desulfovibrionia</taxon>
        <taxon>Desulfovibrionales</taxon>
        <taxon>Desulfovibrionaceae</taxon>
        <taxon>Halodesulfovibrio</taxon>
    </lineage>
</organism>
<evidence type="ECO:0000313" key="2">
    <source>
        <dbReference type="EMBL" id="OBQ52130.1"/>
    </source>
</evidence>
<accession>A0A1B7XDL2</accession>
<reference evidence="2 3" key="1">
    <citation type="submission" date="2015-01" db="EMBL/GenBank/DDBJ databases">
        <title>Desulfovibrio sp. JC271 draft genome sequence.</title>
        <authorList>
            <person name="Shivani Y."/>
            <person name="Subhash Y."/>
            <person name="Sasikala C."/>
            <person name="Ramana C.V."/>
        </authorList>
    </citation>
    <scope>NUCLEOTIDE SEQUENCE [LARGE SCALE GENOMIC DNA]</scope>
    <source>
        <strain evidence="2 3">JC271</strain>
    </source>
</reference>
<keyword evidence="1" id="KW-1133">Transmembrane helix</keyword>
<gene>
    <name evidence="2" type="ORF">SP90_08105</name>
</gene>
<proteinExistence type="predicted"/>
<evidence type="ECO:0000256" key="1">
    <source>
        <dbReference type="SAM" id="Phobius"/>
    </source>
</evidence>
<keyword evidence="3" id="KW-1185">Reference proteome</keyword>
<name>A0A1B7XDL2_9BACT</name>
<protein>
    <submittedName>
        <fullName evidence="2">Uncharacterized protein</fullName>
    </submittedName>
</protein>
<dbReference type="PATRIC" id="fig|1560234.3.peg.439"/>
<dbReference type="STRING" id="1560234.SP90_08105"/>
<evidence type="ECO:0000313" key="3">
    <source>
        <dbReference type="Proteomes" id="UP000091979"/>
    </source>
</evidence>
<sequence length="78" mass="8968">MWLINDNNLKLKIIFYLVIRMNSLGCVGVLTCLGNRLGKVSIYLALEHSENINEMLTMKIDFNIKTSKTQPIKKNELI</sequence>
<dbReference type="Proteomes" id="UP000091979">
    <property type="component" value="Unassembled WGS sequence"/>
</dbReference>
<keyword evidence="1" id="KW-0812">Transmembrane</keyword>